<evidence type="ECO:0000256" key="1">
    <source>
        <dbReference type="SAM" id="SignalP"/>
    </source>
</evidence>
<feature type="signal peptide" evidence="1">
    <location>
        <begin position="1"/>
        <end position="25"/>
    </location>
</feature>
<dbReference type="InterPro" id="IPR041378">
    <property type="entry name" value="S-layer_SbsC_C"/>
</dbReference>
<reference evidence="4" key="1">
    <citation type="journal article" date="2019" name="Int. J. Syst. Evol. Microbiol.">
        <title>The Global Catalogue of Microorganisms (GCM) 10K type strain sequencing project: providing services to taxonomists for standard genome sequencing and annotation.</title>
        <authorList>
            <consortium name="The Broad Institute Genomics Platform"/>
            <consortium name="The Broad Institute Genome Sequencing Center for Infectious Disease"/>
            <person name="Wu L."/>
            <person name="Ma J."/>
        </authorList>
    </citation>
    <scope>NUCLEOTIDE SEQUENCE [LARGE SCALE GENOMIC DNA]</scope>
    <source>
        <strain evidence="4">CGMCC 1.15474</strain>
    </source>
</reference>
<proteinExistence type="predicted"/>
<keyword evidence="1" id="KW-0732">Signal</keyword>
<sequence length="336" mass="38580">MKVFKSAIGFMFILFVAFYPINASAATLNEAQLAVKKAESYGGSLKWQMSVERNNGIRDIDMKLYNDTKTYYQKAVTIVSSLKSSTAKTQLEARLSSNVKQQIDKAATYIDALKVGRSVDAKRLELKKRNDSLIMNHETVILYNNLSAEIKKLDRVVSRVYGKPNRDAFREKFVNPARFEQSRIIYPVSAFIELERAKQEMAKNEVNIDYVLDRFILIDRFLENVEQESIYQNIASNLHLLEMELAEMNIFEGPRVISVEMVEDEANMIRVLFKGQEGVPVEEAYYEIEIPFEVGKNSVIGFEHGGYEYLINIYWNEGQFGGLFAHVTELDSRIIE</sequence>
<evidence type="ECO:0000313" key="3">
    <source>
        <dbReference type="EMBL" id="MFD2212446.1"/>
    </source>
</evidence>
<name>A0ABW5BSG7_9BACI</name>
<comment type="caution">
    <text evidence="3">The sequence shown here is derived from an EMBL/GenBank/DDBJ whole genome shotgun (WGS) entry which is preliminary data.</text>
</comment>
<feature type="chain" id="PRO_5045733349" description="SbsC C-terminal domain-containing protein" evidence="1">
    <location>
        <begin position="26"/>
        <end position="336"/>
    </location>
</feature>
<evidence type="ECO:0000259" key="2">
    <source>
        <dbReference type="Pfam" id="PF18058"/>
    </source>
</evidence>
<gene>
    <name evidence="3" type="ORF">ACFSKK_01835</name>
</gene>
<evidence type="ECO:0000313" key="4">
    <source>
        <dbReference type="Proteomes" id="UP001597318"/>
    </source>
</evidence>
<organism evidence="3 4">
    <name type="scientific">Metabacillus endolithicus</name>
    <dbReference type="NCBI Taxonomy" id="1535204"/>
    <lineage>
        <taxon>Bacteria</taxon>
        <taxon>Bacillati</taxon>
        <taxon>Bacillota</taxon>
        <taxon>Bacilli</taxon>
        <taxon>Bacillales</taxon>
        <taxon>Bacillaceae</taxon>
        <taxon>Metabacillus</taxon>
    </lineage>
</organism>
<protein>
    <recommendedName>
        <fullName evidence="2">SbsC C-terminal domain-containing protein</fullName>
    </recommendedName>
</protein>
<dbReference type="Gene3D" id="1.20.58.780">
    <property type="match status" value="1"/>
</dbReference>
<accession>A0ABW5BSG7</accession>
<feature type="domain" description="SbsC C-terminal" evidence="2">
    <location>
        <begin position="46"/>
        <end position="177"/>
    </location>
</feature>
<dbReference type="Pfam" id="PF18058">
    <property type="entry name" value="SbsC_C"/>
    <property type="match status" value="1"/>
</dbReference>
<dbReference type="RefSeq" id="WP_247342428.1">
    <property type="nucleotide sequence ID" value="NZ_CP095550.1"/>
</dbReference>
<dbReference type="EMBL" id="JBHUIK010000001">
    <property type="protein sequence ID" value="MFD2212446.1"/>
    <property type="molecule type" value="Genomic_DNA"/>
</dbReference>
<keyword evidence="4" id="KW-1185">Reference proteome</keyword>
<dbReference type="Proteomes" id="UP001597318">
    <property type="component" value="Unassembled WGS sequence"/>
</dbReference>